<keyword evidence="1" id="KW-0812">Transmembrane</keyword>
<dbReference type="AlphaFoldDB" id="A0A8T4L2A6"/>
<dbReference type="EMBL" id="JAGVWD010000016">
    <property type="protein sequence ID" value="MBS3057226.1"/>
    <property type="molecule type" value="Genomic_DNA"/>
</dbReference>
<reference evidence="3" key="1">
    <citation type="submission" date="2021-03" db="EMBL/GenBank/DDBJ databases">
        <authorList>
            <person name="Jaffe A."/>
        </authorList>
    </citation>
    <scope>NUCLEOTIDE SEQUENCE</scope>
    <source>
        <strain evidence="3">RIFCSPHIGHO2_01_FULL_AR10_44_11</strain>
    </source>
</reference>
<name>A0A8T4L2A6_9ARCH</name>
<evidence type="ECO:0000313" key="3">
    <source>
        <dbReference type="EMBL" id="MBS3057226.1"/>
    </source>
</evidence>
<proteinExistence type="predicted"/>
<sequence length="134" mass="14971">MTLKFKNTSEIKIPKKLADQIIGQDEAVNIIKKASRQRRHVLLIGDPGTGKSLTGQALAELLPKEKLEDVLSFHNAIDDNAPIIKVFPKGKGLDLINHSRLQAMGAFRSQNLVFFILILLAVLTPWWVRAEYGD</sequence>
<evidence type="ECO:0000256" key="1">
    <source>
        <dbReference type="SAM" id="Phobius"/>
    </source>
</evidence>
<protein>
    <submittedName>
        <fullName evidence="3">ATP-binding protein</fullName>
    </submittedName>
</protein>
<dbReference type="Proteomes" id="UP000677687">
    <property type="component" value="Unassembled WGS sequence"/>
</dbReference>
<dbReference type="SUPFAM" id="SSF52540">
    <property type="entry name" value="P-loop containing nucleoside triphosphate hydrolases"/>
    <property type="match status" value="1"/>
</dbReference>
<feature type="non-terminal residue" evidence="3">
    <location>
        <position position="134"/>
    </location>
</feature>
<comment type="caution">
    <text evidence="3">The sequence shown here is derived from an EMBL/GenBank/DDBJ whole genome shotgun (WGS) entry which is preliminary data.</text>
</comment>
<feature type="transmembrane region" description="Helical" evidence="1">
    <location>
        <begin position="112"/>
        <end position="128"/>
    </location>
</feature>
<organism evidence="3 4">
    <name type="scientific">Candidatus Iainarchaeum sp</name>
    <dbReference type="NCBI Taxonomy" id="3101447"/>
    <lineage>
        <taxon>Archaea</taxon>
        <taxon>Candidatus Iainarchaeota</taxon>
        <taxon>Candidatus Iainarchaeia</taxon>
        <taxon>Candidatus Iainarchaeales</taxon>
        <taxon>Candidatus Iainarchaeaceae</taxon>
        <taxon>Candidatus Iainarchaeum</taxon>
    </lineage>
</organism>
<dbReference type="InterPro" id="IPR000523">
    <property type="entry name" value="Mg_chelatse_chII-like_cat_dom"/>
</dbReference>
<dbReference type="Gene3D" id="3.40.50.300">
    <property type="entry name" value="P-loop containing nucleotide triphosphate hydrolases"/>
    <property type="match status" value="1"/>
</dbReference>
<dbReference type="Pfam" id="PF01078">
    <property type="entry name" value="Mg_chelatase"/>
    <property type="match status" value="1"/>
</dbReference>
<reference evidence="3" key="2">
    <citation type="submission" date="2021-05" db="EMBL/GenBank/DDBJ databases">
        <title>Protein family content uncovers lineage relationships and bacterial pathway maintenance mechanisms in DPANN archaea.</title>
        <authorList>
            <person name="Castelle C.J."/>
            <person name="Meheust R."/>
            <person name="Jaffe A.L."/>
            <person name="Seitz K."/>
            <person name="Gong X."/>
            <person name="Baker B.J."/>
            <person name="Banfield J.F."/>
        </authorList>
    </citation>
    <scope>NUCLEOTIDE SEQUENCE</scope>
    <source>
        <strain evidence="3">RIFCSPHIGHO2_01_FULL_AR10_44_11</strain>
    </source>
</reference>
<feature type="domain" description="Magnesium chelatase ChlI-like catalytic" evidence="2">
    <location>
        <begin position="20"/>
        <end position="73"/>
    </location>
</feature>
<gene>
    <name evidence="3" type="ORF">J4415_01200</name>
</gene>
<dbReference type="GO" id="GO:0005524">
    <property type="term" value="F:ATP binding"/>
    <property type="evidence" value="ECO:0007669"/>
    <property type="project" value="UniProtKB-KW"/>
</dbReference>
<dbReference type="InterPro" id="IPR027417">
    <property type="entry name" value="P-loop_NTPase"/>
</dbReference>
<evidence type="ECO:0000313" key="4">
    <source>
        <dbReference type="Proteomes" id="UP000677687"/>
    </source>
</evidence>
<keyword evidence="3" id="KW-0547">Nucleotide-binding</keyword>
<keyword evidence="1" id="KW-1133">Transmembrane helix</keyword>
<evidence type="ECO:0000259" key="2">
    <source>
        <dbReference type="Pfam" id="PF01078"/>
    </source>
</evidence>
<keyword evidence="3" id="KW-0067">ATP-binding</keyword>
<accession>A0A8T4L2A6</accession>
<keyword evidence="1" id="KW-0472">Membrane</keyword>